<dbReference type="EMBL" id="CP088280">
    <property type="protein sequence ID" value="UGX91169.1"/>
    <property type="molecule type" value="Genomic_DNA"/>
</dbReference>
<protein>
    <submittedName>
        <fullName evidence="1">Uncharacterized protein</fullName>
    </submittedName>
</protein>
<organism evidence="1">
    <name type="scientific">Bradyrhizobium barranii subsp. barranii</name>
    <dbReference type="NCBI Taxonomy" id="2823807"/>
    <lineage>
        <taxon>Bacteria</taxon>
        <taxon>Pseudomonadati</taxon>
        <taxon>Pseudomonadota</taxon>
        <taxon>Alphaproteobacteria</taxon>
        <taxon>Hyphomicrobiales</taxon>
        <taxon>Nitrobacteraceae</taxon>
        <taxon>Bradyrhizobium</taxon>
        <taxon>Bradyrhizobium barranii</taxon>
    </lineage>
</organism>
<proteinExistence type="predicted"/>
<accession>A0A7Z0QGG9</accession>
<sequence length="85" mass="9208">MADNEQLVLSISTDTRAMQRQLDKLVGQVGTVDNSLGNAFTKAPKKIDDVTKSPGAAKFQTANLAARRPQPACLVRLSGLLRRQD</sequence>
<reference evidence="2 3" key="1">
    <citation type="journal article" date="2017" name="Syst. Appl. Microbiol.">
        <title>Soybeans inoculated with root zone soils of Canadian native legumes harbour diverse and novel Bradyrhizobium spp. that possess agricultural potential.</title>
        <authorList>
            <person name="Bromfield E.S.P."/>
            <person name="Cloutier S."/>
            <person name="Tambong J.T."/>
            <person name="Tran Thi T.V."/>
        </authorList>
    </citation>
    <scope>NUCLEOTIDE SEQUENCE [LARGE SCALE GENOMIC DNA]</scope>
    <source>
        <strain evidence="2 3">323S2</strain>
    </source>
</reference>
<name>A0A7Z0QGG9_9BRAD</name>
<dbReference type="EMBL" id="JACBFH010000001">
    <property type="protein sequence ID" value="NYY92892.1"/>
    <property type="molecule type" value="Genomic_DNA"/>
</dbReference>
<gene>
    <name evidence="2" type="ORF">G6321_00035980</name>
    <name evidence="1" type="ORF">G6321_32305</name>
</gene>
<evidence type="ECO:0000313" key="1">
    <source>
        <dbReference type="EMBL" id="NYY92892.1"/>
    </source>
</evidence>
<evidence type="ECO:0000313" key="2">
    <source>
        <dbReference type="EMBL" id="UGX91169.1"/>
    </source>
</evidence>
<dbReference type="RefSeq" id="WP_166351009.1">
    <property type="nucleotide sequence ID" value="NZ_CP088280.1"/>
</dbReference>
<reference evidence="1" key="2">
    <citation type="submission" date="2020-06" db="EMBL/GenBank/DDBJ databases">
        <title>Whole Genome Sequence of Bradyrhizobium sp. Strain 323S2.</title>
        <authorList>
            <person name="Bromfield E.S.P."/>
        </authorList>
    </citation>
    <scope>NUCLEOTIDE SEQUENCE [LARGE SCALE GENOMIC DNA]</scope>
    <source>
        <strain evidence="1">323S2</strain>
    </source>
</reference>
<dbReference type="Proteomes" id="UP000564836">
    <property type="component" value="Chromosome"/>
</dbReference>
<reference evidence="2 3" key="3">
    <citation type="journal article" date="2022" name="Int. J. Syst. Evol. Microbiol.">
        <title>Strains of Bradyrhizobium barranii sp. nov. associated with legumes native to Canada are symbionts of soybeans and belong to different subspecies (subsp. barranii subsp. nov. and subsp. apii subsp. nov.) and symbiovars (sv. glycinearum and sv. septentrionale).</title>
        <authorList>
            <person name="Bromfield E.S.P."/>
            <person name="Cloutier S."/>
            <person name="Wasai-Hara S."/>
            <person name="Minamisawa K."/>
        </authorList>
    </citation>
    <scope>NUCLEOTIDE SEQUENCE [LARGE SCALE GENOMIC DNA]</scope>
    <source>
        <strain evidence="2 3">323S2</strain>
    </source>
</reference>
<evidence type="ECO:0000313" key="3">
    <source>
        <dbReference type="Proteomes" id="UP000564836"/>
    </source>
</evidence>
<dbReference type="AlphaFoldDB" id="A0A7Z0QGG9"/>